<dbReference type="Proteomes" id="UP000829196">
    <property type="component" value="Unassembled WGS sequence"/>
</dbReference>
<accession>A0A8T3CFJ0</accession>
<name>A0A8T3CFJ0_DENNO</name>
<dbReference type="EMBL" id="JAGYWB010000001">
    <property type="protein sequence ID" value="KAI0531100.1"/>
    <property type="molecule type" value="Genomic_DNA"/>
</dbReference>
<evidence type="ECO:0000313" key="1">
    <source>
        <dbReference type="EMBL" id="KAI0531100.1"/>
    </source>
</evidence>
<proteinExistence type="predicted"/>
<protein>
    <submittedName>
        <fullName evidence="1">Uncharacterized protein</fullName>
    </submittedName>
</protein>
<organism evidence="1 2">
    <name type="scientific">Dendrobium nobile</name>
    <name type="common">Orchid</name>
    <dbReference type="NCBI Taxonomy" id="94219"/>
    <lineage>
        <taxon>Eukaryota</taxon>
        <taxon>Viridiplantae</taxon>
        <taxon>Streptophyta</taxon>
        <taxon>Embryophyta</taxon>
        <taxon>Tracheophyta</taxon>
        <taxon>Spermatophyta</taxon>
        <taxon>Magnoliopsida</taxon>
        <taxon>Liliopsida</taxon>
        <taxon>Asparagales</taxon>
        <taxon>Orchidaceae</taxon>
        <taxon>Epidendroideae</taxon>
        <taxon>Malaxideae</taxon>
        <taxon>Dendrobiinae</taxon>
        <taxon>Dendrobium</taxon>
    </lineage>
</organism>
<comment type="caution">
    <text evidence="1">The sequence shown here is derived from an EMBL/GenBank/DDBJ whole genome shotgun (WGS) entry which is preliminary data.</text>
</comment>
<dbReference type="OrthoDB" id="779927at2759"/>
<dbReference type="AlphaFoldDB" id="A0A8T3CFJ0"/>
<evidence type="ECO:0000313" key="2">
    <source>
        <dbReference type="Proteomes" id="UP000829196"/>
    </source>
</evidence>
<gene>
    <name evidence="1" type="ORF">KFK09_000652</name>
</gene>
<keyword evidence="2" id="KW-1185">Reference proteome</keyword>
<sequence length="74" mass="8979">MVLLKICLIKDKLKVIHDKQYFDAKHWAIEFQIGNFLYLKIMLMKGISRFDKDEKCVEPFEVIERIMAYDVRRL</sequence>
<reference evidence="1" key="1">
    <citation type="journal article" date="2022" name="Front. Genet.">
        <title>Chromosome-Scale Assembly of the Dendrobium nobile Genome Provides Insights Into the Molecular Mechanism of the Biosynthesis of the Medicinal Active Ingredient of Dendrobium.</title>
        <authorList>
            <person name="Xu Q."/>
            <person name="Niu S.-C."/>
            <person name="Li K.-L."/>
            <person name="Zheng P.-J."/>
            <person name="Zhang X.-J."/>
            <person name="Jia Y."/>
            <person name="Liu Y."/>
            <person name="Niu Y.-X."/>
            <person name="Yu L.-H."/>
            <person name="Chen D.-F."/>
            <person name="Zhang G.-Q."/>
        </authorList>
    </citation>
    <scope>NUCLEOTIDE SEQUENCE</scope>
    <source>
        <tissue evidence="1">Leaf</tissue>
    </source>
</reference>